<dbReference type="Proteomes" id="UP000246077">
    <property type="component" value="Unassembled WGS sequence"/>
</dbReference>
<dbReference type="OrthoDB" id="7270972at2"/>
<feature type="region of interest" description="Disordered" evidence="1">
    <location>
        <begin position="152"/>
        <end position="187"/>
    </location>
</feature>
<comment type="caution">
    <text evidence="3">The sequence shown here is derived from an EMBL/GenBank/DDBJ whole genome shotgun (WGS) entry which is preliminary data.</text>
</comment>
<dbReference type="RefSeq" id="WP_109919048.1">
    <property type="nucleotide sequence ID" value="NZ_QGLF01000001.1"/>
</dbReference>
<protein>
    <recommendedName>
        <fullName evidence="2">GIY-YIG domain-containing protein</fullName>
    </recommendedName>
</protein>
<dbReference type="InterPro" id="IPR035901">
    <property type="entry name" value="GIY-YIG_endonuc_sf"/>
</dbReference>
<dbReference type="PROSITE" id="PS50164">
    <property type="entry name" value="GIY_YIG"/>
    <property type="match status" value="1"/>
</dbReference>
<dbReference type="Gene3D" id="3.40.1440.10">
    <property type="entry name" value="GIY-YIG endonuclease"/>
    <property type="match status" value="1"/>
</dbReference>
<dbReference type="CDD" id="cd10443">
    <property type="entry name" value="GIY-YIG_HE_Tlr8p_PBC-V_like"/>
    <property type="match status" value="1"/>
</dbReference>
<accession>A0A317ECB2</accession>
<name>A0A317ECB2_9PROT</name>
<dbReference type="InterPro" id="IPR000305">
    <property type="entry name" value="GIY-YIG_endonuc"/>
</dbReference>
<gene>
    <name evidence="3" type="ORF">DKG75_00075</name>
</gene>
<dbReference type="EMBL" id="QGLF01000001">
    <property type="protein sequence ID" value="PWR23013.1"/>
    <property type="molecule type" value="Genomic_DNA"/>
</dbReference>
<feature type="domain" description="GIY-YIG" evidence="2">
    <location>
        <begin position="19"/>
        <end position="105"/>
    </location>
</feature>
<dbReference type="InterPro" id="IPR006350">
    <property type="entry name" value="Intron_endoG1"/>
</dbReference>
<sequence>MNTIRATMTRRLLGEASGPLAGIYVVTHRTTGKRYVGQSVSIATRWKDHLSGQGNSPKLAAALRKHGPDAFGFEIVELCAREELNDRECFYIWGFDCLSPKGYNLTSGGGQAQCYTTEARAKLSSSLRSSDNFKAAMRRLRADPDVQARRLEASRRATATPEWKKDNREKMARLRDDPQWRASSTEQLSRIRADPETEARRLAGLRRVHSDPSFQARRIEAIRNSEAVRRAHADLTTYMIVNVRTGERDTGTRLDFRGRHGISSTCFGDLLRGKQKTARGWRLALPEEL</sequence>
<keyword evidence="4" id="KW-1185">Reference proteome</keyword>
<dbReference type="Pfam" id="PF01541">
    <property type="entry name" value="GIY-YIG"/>
    <property type="match status" value="1"/>
</dbReference>
<reference evidence="4" key="1">
    <citation type="submission" date="2018-05" db="EMBL/GenBank/DDBJ databases">
        <title>Zavarzinia sp. HR-AS.</title>
        <authorList>
            <person name="Lee Y."/>
            <person name="Jeon C.O."/>
        </authorList>
    </citation>
    <scope>NUCLEOTIDE SEQUENCE [LARGE SCALE GENOMIC DNA]</scope>
    <source>
        <strain evidence="4">DSM 1231</strain>
    </source>
</reference>
<evidence type="ECO:0000313" key="4">
    <source>
        <dbReference type="Proteomes" id="UP000246077"/>
    </source>
</evidence>
<dbReference type="GO" id="GO:0004519">
    <property type="term" value="F:endonuclease activity"/>
    <property type="evidence" value="ECO:0007669"/>
    <property type="project" value="InterPro"/>
</dbReference>
<organism evidence="3 4">
    <name type="scientific">Zavarzinia compransoris</name>
    <dbReference type="NCBI Taxonomy" id="1264899"/>
    <lineage>
        <taxon>Bacteria</taxon>
        <taxon>Pseudomonadati</taxon>
        <taxon>Pseudomonadota</taxon>
        <taxon>Alphaproteobacteria</taxon>
        <taxon>Rhodospirillales</taxon>
        <taxon>Zavarziniaceae</taxon>
        <taxon>Zavarzinia</taxon>
    </lineage>
</organism>
<evidence type="ECO:0000313" key="3">
    <source>
        <dbReference type="EMBL" id="PWR23013.1"/>
    </source>
</evidence>
<feature type="compositionally biased region" description="Basic and acidic residues" evidence="1">
    <location>
        <begin position="162"/>
        <end position="179"/>
    </location>
</feature>
<evidence type="ECO:0000259" key="2">
    <source>
        <dbReference type="PROSITE" id="PS50164"/>
    </source>
</evidence>
<evidence type="ECO:0000256" key="1">
    <source>
        <dbReference type="SAM" id="MobiDB-lite"/>
    </source>
</evidence>
<dbReference type="AlphaFoldDB" id="A0A317ECB2"/>
<dbReference type="SMART" id="SM00465">
    <property type="entry name" value="GIYc"/>
    <property type="match status" value="1"/>
</dbReference>
<dbReference type="SUPFAM" id="SSF82771">
    <property type="entry name" value="GIY-YIG endonuclease"/>
    <property type="match status" value="1"/>
</dbReference>
<dbReference type="NCBIfam" id="TIGR01453">
    <property type="entry name" value="grpIintron_endo"/>
    <property type="match status" value="1"/>
</dbReference>
<proteinExistence type="predicted"/>